<proteinExistence type="predicted"/>
<dbReference type="AlphaFoldDB" id="A0A4R4VDA3"/>
<dbReference type="InterPro" id="IPR036388">
    <property type="entry name" value="WH-like_DNA-bd_sf"/>
</dbReference>
<name>A0A4R4VDA3_9PSEU</name>
<dbReference type="OrthoDB" id="8635520at2"/>
<dbReference type="SUPFAM" id="SSF46785">
    <property type="entry name" value="Winged helix' DNA-binding domain"/>
    <property type="match status" value="1"/>
</dbReference>
<dbReference type="PANTHER" id="PTHR33164:SF99">
    <property type="entry name" value="MARR FAMILY REGULATORY PROTEIN"/>
    <property type="match status" value="1"/>
</dbReference>
<evidence type="ECO:0000313" key="6">
    <source>
        <dbReference type="Proteomes" id="UP000295674"/>
    </source>
</evidence>
<dbReference type="InterPro" id="IPR039422">
    <property type="entry name" value="MarR/SlyA-like"/>
</dbReference>
<accession>A0A4R4VDA3</accession>
<evidence type="ECO:0000256" key="2">
    <source>
        <dbReference type="ARBA" id="ARBA00023125"/>
    </source>
</evidence>
<reference evidence="5 6" key="1">
    <citation type="submission" date="2019-03" db="EMBL/GenBank/DDBJ databases">
        <title>Draft genome sequences of novel Actinobacteria.</title>
        <authorList>
            <person name="Sahin N."/>
            <person name="Ay H."/>
            <person name="Saygin H."/>
        </authorList>
    </citation>
    <scope>NUCLEOTIDE SEQUENCE [LARGE SCALE GENOMIC DNA]</scope>
    <source>
        <strain evidence="5 6">16K309</strain>
    </source>
</reference>
<dbReference type="RefSeq" id="WP_132677528.1">
    <property type="nucleotide sequence ID" value="NZ_SMKS01000045.1"/>
</dbReference>
<dbReference type="InterPro" id="IPR036390">
    <property type="entry name" value="WH_DNA-bd_sf"/>
</dbReference>
<dbReference type="EMBL" id="SMKS01000045">
    <property type="protein sequence ID" value="TDD02791.1"/>
    <property type="molecule type" value="Genomic_DNA"/>
</dbReference>
<comment type="caution">
    <text evidence="5">The sequence shown here is derived from an EMBL/GenBank/DDBJ whole genome shotgun (WGS) entry which is preliminary data.</text>
</comment>
<protein>
    <submittedName>
        <fullName evidence="5">MarR family transcriptional regulator</fullName>
    </submittedName>
</protein>
<sequence length="148" mass="15866">MPQSQGRSLAEDLGFLLSRSGGILAGAVNKELVSLGLKVRSYSVLALACEAPEGVNQRSVAATMGLDPSQIVGLVDDLEERGLVERTAAPADRRNKLIVATDEGRELHADACARAARVEDGYFDHLPSEVLDQLREGLQHIVFPESTT</sequence>
<dbReference type="Gene3D" id="1.10.10.10">
    <property type="entry name" value="Winged helix-like DNA-binding domain superfamily/Winged helix DNA-binding domain"/>
    <property type="match status" value="1"/>
</dbReference>
<evidence type="ECO:0000256" key="1">
    <source>
        <dbReference type="ARBA" id="ARBA00023015"/>
    </source>
</evidence>
<feature type="domain" description="HTH marR-type" evidence="4">
    <location>
        <begin position="10"/>
        <end position="143"/>
    </location>
</feature>
<keyword evidence="3" id="KW-0804">Transcription</keyword>
<keyword evidence="1" id="KW-0805">Transcription regulation</keyword>
<evidence type="ECO:0000259" key="4">
    <source>
        <dbReference type="PROSITE" id="PS50995"/>
    </source>
</evidence>
<organism evidence="5 6">
    <name type="scientific">Saccharopolyspora terrae</name>
    <dbReference type="NCBI Taxonomy" id="2530384"/>
    <lineage>
        <taxon>Bacteria</taxon>
        <taxon>Bacillati</taxon>
        <taxon>Actinomycetota</taxon>
        <taxon>Actinomycetes</taxon>
        <taxon>Pseudonocardiales</taxon>
        <taxon>Pseudonocardiaceae</taxon>
        <taxon>Saccharopolyspora</taxon>
    </lineage>
</organism>
<dbReference type="PRINTS" id="PR00598">
    <property type="entry name" value="HTHMARR"/>
</dbReference>
<dbReference type="Pfam" id="PF12802">
    <property type="entry name" value="MarR_2"/>
    <property type="match status" value="1"/>
</dbReference>
<keyword evidence="6" id="KW-1185">Reference proteome</keyword>
<dbReference type="SMART" id="SM00347">
    <property type="entry name" value="HTH_MARR"/>
    <property type="match status" value="1"/>
</dbReference>
<dbReference type="InterPro" id="IPR000835">
    <property type="entry name" value="HTH_MarR-typ"/>
</dbReference>
<evidence type="ECO:0000256" key="3">
    <source>
        <dbReference type="ARBA" id="ARBA00023163"/>
    </source>
</evidence>
<keyword evidence="2" id="KW-0238">DNA-binding</keyword>
<dbReference type="PANTHER" id="PTHR33164">
    <property type="entry name" value="TRANSCRIPTIONAL REGULATOR, MARR FAMILY"/>
    <property type="match status" value="1"/>
</dbReference>
<dbReference type="PROSITE" id="PS50995">
    <property type="entry name" value="HTH_MARR_2"/>
    <property type="match status" value="1"/>
</dbReference>
<gene>
    <name evidence="5" type="ORF">E1181_21920</name>
</gene>
<dbReference type="GO" id="GO:0006950">
    <property type="term" value="P:response to stress"/>
    <property type="evidence" value="ECO:0007669"/>
    <property type="project" value="TreeGrafter"/>
</dbReference>
<dbReference type="GO" id="GO:0003700">
    <property type="term" value="F:DNA-binding transcription factor activity"/>
    <property type="evidence" value="ECO:0007669"/>
    <property type="project" value="InterPro"/>
</dbReference>
<evidence type="ECO:0000313" key="5">
    <source>
        <dbReference type="EMBL" id="TDD02791.1"/>
    </source>
</evidence>
<dbReference type="Proteomes" id="UP000295674">
    <property type="component" value="Unassembled WGS sequence"/>
</dbReference>
<dbReference type="GO" id="GO:0003677">
    <property type="term" value="F:DNA binding"/>
    <property type="evidence" value="ECO:0007669"/>
    <property type="project" value="UniProtKB-KW"/>
</dbReference>
<dbReference type="PROSITE" id="PS01117">
    <property type="entry name" value="HTH_MARR_1"/>
    <property type="match status" value="1"/>
</dbReference>
<dbReference type="InterPro" id="IPR023187">
    <property type="entry name" value="Tscrpt_reg_MarR-type_CS"/>
</dbReference>